<organism evidence="1 2">
    <name type="scientific">Hesseltinella vesiculosa</name>
    <dbReference type="NCBI Taxonomy" id="101127"/>
    <lineage>
        <taxon>Eukaryota</taxon>
        <taxon>Fungi</taxon>
        <taxon>Fungi incertae sedis</taxon>
        <taxon>Mucoromycota</taxon>
        <taxon>Mucoromycotina</taxon>
        <taxon>Mucoromycetes</taxon>
        <taxon>Mucorales</taxon>
        <taxon>Cunninghamellaceae</taxon>
        <taxon>Hesseltinella</taxon>
    </lineage>
</organism>
<dbReference type="PANTHER" id="PTHR31639:SF256">
    <property type="entry name" value="OS07G0242900 PROTEIN"/>
    <property type="match status" value="1"/>
</dbReference>
<evidence type="ECO:0008006" key="3">
    <source>
        <dbReference type="Google" id="ProtNLM"/>
    </source>
</evidence>
<name>A0A1X2GEN7_9FUNG</name>
<sequence>MGCLLDLPPEIIDLTVDYLDTSALLQCCVVSQAWERLFLFHLYRTIDIRDNQHLAEICHSFLASAQRQRNVVDAVRDIRVNVKSITDRHLPLLPAWCKNVDTLHLEWSIWNDQSQPPHRPPQPVPDPPSLFYQTTANISETAFNYLASFLPGQEEQPDDPVSENDPPPPPPAKIDFTFTLASFLAPFAHLKHLSTKLSFGSQEDDLPAFLPFLPSLTHLVMYNGHYLDADYLDFIHTQCPQLHSLTLQCSMIHNIPELLASQATYQTSQARPLRALSVKFMNGLPGYFNDWLLYFALNYPHLADLKLRQYGTTTSARFLDFIQSSPAATQHMDATDIIAKFGSHCTALTTLELRNISLPAFFFTALSRPLRNVCLELPTTTSSSNTSQHTIGVPFAEKLLNSPLLFHHLTTLDLAPAMEISFPPVSPPLFDTDQLIRLLSQYRHLTDLALRWKAFATPFAFDDLLYALPRLRRLALADARLALSTTFIWQEQRQPDGSVGVVGTHIPPSSSLGLYRPRKPDGFPLVTLELRSVVYSLDVMDWLDTHLPSLSRLCLSNACRSLSAFYVDSVGKPTDPQPSSCHLRLPHLQLDSLEIQDRDTTLVRLYSLLKVPCDLVDIDTPSFSQLQHPQCAWHMVKSCEPGSDGECELVAFDPAQPFTSVLSLEQVTTTCPWYASFCQSAEEVYRHDQLDNNSLLLIRDLPLMHIICRSIRSLVINNKKIPFV</sequence>
<dbReference type="EMBL" id="MCGT01000019">
    <property type="protein sequence ID" value="ORX52015.1"/>
    <property type="molecule type" value="Genomic_DNA"/>
</dbReference>
<dbReference type="OrthoDB" id="2285227at2759"/>
<accession>A0A1X2GEN7</accession>
<comment type="caution">
    <text evidence="1">The sequence shown here is derived from an EMBL/GenBank/DDBJ whole genome shotgun (WGS) entry which is preliminary data.</text>
</comment>
<dbReference type="Gene3D" id="3.80.10.10">
    <property type="entry name" value="Ribonuclease Inhibitor"/>
    <property type="match status" value="1"/>
</dbReference>
<dbReference type="SUPFAM" id="SSF52047">
    <property type="entry name" value="RNI-like"/>
    <property type="match status" value="1"/>
</dbReference>
<protein>
    <recommendedName>
        <fullName evidence="3">F-box domain-containing protein</fullName>
    </recommendedName>
</protein>
<dbReference type="Proteomes" id="UP000242146">
    <property type="component" value="Unassembled WGS sequence"/>
</dbReference>
<dbReference type="InterPro" id="IPR036047">
    <property type="entry name" value="F-box-like_dom_sf"/>
</dbReference>
<gene>
    <name evidence="1" type="ORF">DM01DRAFT_1384265</name>
</gene>
<proteinExistence type="predicted"/>
<evidence type="ECO:0000313" key="1">
    <source>
        <dbReference type="EMBL" id="ORX52015.1"/>
    </source>
</evidence>
<dbReference type="PANTHER" id="PTHR31639">
    <property type="entry name" value="F-BOX PROTEIN-LIKE"/>
    <property type="match status" value="1"/>
</dbReference>
<dbReference type="SUPFAM" id="SSF81383">
    <property type="entry name" value="F-box domain"/>
    <property type="match status" value="1"/>
</dbReference>
<evidence type="ECO:0000313" key="2">
    <source>
        <dbReference type="Proteomes" id="UP000242146"/>
    </source>
</evidence>
<reference evidence="1 2" key="1">
    <citation type="submission" date="2016-07" db="EMBL/GenBank/DDBJ databases">
        <title>Pervasive Adenine N6-methylation of Active Genes in Fungi.</title>
        <authorList>
            <consortium name="DOE Joint Genome Institute"/>
            <person name="Mondo S.J."/>
            <person name="Dannebaum R.O."/>
            <person name="Kuo R.C."/>
            <person name="Labutti K."/>
            <person name="Haridas S."/>
            <person name="Kuo A."/>
            <person name="Salamov A."/>
            <person name="Ahrendt S.R."/>
            <person name="Lipzen A."/>
            <person name="Sullivan W."/>
            <person name="Andreopoulos W.B."/>
            <person name="Clum A."/>
            <person name="Lindquist E."/>
            <person name="Daum C."/>
            <person name="Ramamoorthy G.K."/>
            <person name="Gryganskyi A."/>
            <person name="Culley D."/>
            <person name="Magnuson J.K."/>
            <person name="James T.Y."/>
            <person name="O'Malley M.A."/>
            <person name="Stajich J.E."/>
            <person name="Spatafora J.W."/>
            <person name="Visel A."/>
            <person name="Grigoriev I.V."/>
        </authorList>
    </citation>
    <scope>NUCLEOTIDE SEQUENCE [LARGE SCALE GENOMIC DNA]</scope>
    <source>
        <strain evidence="1 2">NRRL 3301</strain>
    </source>
</reference>
<keyword evidence="2" id="KW-1185">Reference proteome</keyword>
<dbReference type="AlphaFoldDB" id="A0A1X2GEN7"/>
<dbReference type="InterPro" id="IPR032675">
    <property type="entry name" value="LRR_dom_sf"/>
</dbReference>